<organism evidence="1 2">
    <name type="scientific">Faucicola atlantae</name>
    <dbReference type="NCBI Taxonomy" id="34059"/>
    <lineage>
        <taxon>Bacteria</taxon>
        <taxon>Pseudomonadati</taxon>
        <taxon>Pseudomonadota</taxon>
        <taxon>Gammaproteobacteria</taxon>
        <taxon>Moraxellales</taxon>
        <taxon>Moraxellaceae</taxon>
        <taxon>Faucicola</taxon>
    </lineage>
</organism>
<evidence type="ECO:0000313" key="1">
    <source>
        <dbReference type="EMBL" id="STZ01715.1"/>
    </source>
</evidence>
<name>A0A378QLJ7_9GAMM</name>
<gene>
    <name evidence="1" type="ORF">NCTC11091_02188</name>
</gene>
<reference evidence="1 2" key="1">
    <citation type="submission" date="2018-06" db="EMBL/GenBank/DDBJ databases">
        <authorList>
            <consortium name="Pathogen Informatics"/>
            <person name="Doyle S."/>
        </authorList>
    </citation>
    <scope>NUCLEOTIDE SEQUENCE [LARGE SCALE GENOMIC DNA]</scope>
    <source>
        <strain evidence="1 2">NCTC11091</strain>
    </source>
</reference>
<accession>A0A378QLJ7</accession>
<sequence length="174" mass="20535">MKINIYLKIGSKLVNLRDIEPVDYSMKNLDWFYQLGSIEILNDNDETLISKSELTEIIPFLYEFYFTIISYRIFAKINQNLIFSILNKLATQANLDHPTVNKIVFSEMNDTYILLELYSLNSKKQIIQSKEIFYSIFLNISEKFIIYLKENYTEESSSIVNEIESSLIEFRATF</sequence>
<dbReference type="RefSeq" id="WP_067059640.1">
    <property type="nucleotide sequence ID" value="NZ_MXAO01000076.1"/>
</dbReference>
<proteinExistence type="predicted"/>
<dbReference type="EMBL" id="UGQA01000005">
    <property type="protein sequence ID" value="STZ01715.1"/>
    <property type="molecule type" value="Genomic_DNA"/>
</dbReference>
<dbReference type="Proteomes" id="UP000255193">
    <property type="component" value="Unassembled WGS sequence"/>
</dbReference>
<dbReference type="AlphaFoldDB" id="A0A378QLJ7"/>
<evidence type="ECO:0000313" key="2">
    <source>
        <dbReference type="Proteomes" id="UP000255193"/>
    </source>
</evidence>
<protein>
    <submittedName>
        <fullName evidence="1">Uncharacterized protein</fullName>
    </submittedName>
</protein>